<accession>A0AAV4QEH9</accession>
<reference evidence="1 2" key="1">
    <citation type="submission" date="2021-06" db="EMBL/GenBank/DDBJ databases">
        <title>Caerostris darwini draft genome.</title>
        <authorList>
            <person name="Kono N."/>
            <person name="Arakawa K."/>
        </authorList>
    </citation>
    <scope>NUCLEOTIDE SEQUENCE [LARGE SCALE GENOMIC DNA]</scope>
</reference>
<gene>
    <name evidence="1" type="primary">AVEN_90351_1</name>
    <name evidence="1" type="ORF">CDAR_179611</name>
</gene>
<protein>
    <submittedName>
        <fullName evidence="1">G_PROTEIN_RECEP_F2_3 domain-containing protein</fullName>
    </submittedName>
</protein>
<dbReference type="EMBL" id="BPLQ01004445">
    <property type="protein sequence ID" value="GIY08113.1"/>
    <property type="molecule type" value="Genomic_DNA"/>
</dbReference>
<name>A0AAV4QEH9_9ARAC</name>
<evidence type="ECO:0000313" key="1">
    <source>
        <dbReference type="EMBL" id="GIY08113.1"/>
    </source>
</evidence>
<dbReference type="AlphaFoldDB" id="A0AAV4QEH9"/>
<evidence type="ECO:0000313" key="2">
    <source>
        <dbReference type="Proteomes" id="UP001054837"/>
    </source>
</evidence>
<proteinExistence type="predicted"/>
<dbReference type="Proteomes" id="UP001054837">
    <property type="component" value="Unassembled WGS sequence"/>
</dbReference>
<organism evidence="1 2">
    <name type="scientific">Caerostris darwini</name>
    <dbReference type="NCBI Taxonomy" id="1538125"/>
    <lineage>
        <taxon>Eukaryota</taxon>
        <taxon>Metazoa</taxon>
        <taxon>Ecdysozoa</taxon>
        <taxon>Arthropoda</taxon>
        <taxon>Chelicerata</taxon>
        <taxon>Arachnida</taxon>
        <taxon>Araneae</taxon>
        <taxon>Araneomorphae</taxon>
        <taxon>Entelegynae</taxon>
        <taxon>Araneoidea</taxon>
        <taxon>Araneidae</taxon>
        <taxon>Caerostris</taxon>
    </lineage>
</organism>
<comment type="caution">
    <text evidence="1">The sequence shown here is derived from an EMBL/GenBank/DDBJ whole genome shotgun (WGS) entry which is preliminary data.</text>
</comment>
<sequence length="95" mass="10809">MTSTVISWLKCVSNHLVACTSWTIPYKSPDRANLFINRMWAMAKLHIGFPEGTATKENVDESNSKLLTQQIRAYWRCYETVRTRPLSDAGGDKSN</sequence>
<keyword evidence="2" id="KW-1185">Reference proteome</keyword>
<feature type="non-terminal residue" evidence="1">
    <location>
        <position position="95"/>
    </location>
</feature>